<evidence type="ECO:0000256" key="5">
    <source>
        <dbReference type="ARBA" id="ARBA00022840"/>
    </source>
</evidence>
<gene>
    <name evidence="13" type="ORF">FWJ32_06640</name>
</gene>
<evidence type="ECO:0000256" key="10">
    <source>
        <dbReference type="ARBA" id="ARBA00048988"/>
    </source>
</evidence>
<dbReference type="SUPFAM" id="SSF52540">
    <property type="entry name" value="P-loop containing nucleoside triphosphate hydrolases"/>
    <property type="match status" value="1"/>
</dbReference>
<evidence type="ECO:0000313" key="14">
    <source>
        <dbReference type="Proteomes" id="UP000322976"/>
    </source>
</evidence>
<keyword evidence="7" id="KW-0413">Isomerase</keyword>
<dbReference type="GO" id="GO:0016887">
    <property type="term" value="F:ATP hydrolysis activity"/>
    <property type="evidence" value="ECO:0007669"/>
    <property type="project" value="RHEA"/>
</dbReference>
<keyword evidence="6" id="KW-0238">DNA-binding</keyword>
<dbReference type="InterPro" id="IPR027417">
    <property type="entry name" value="P-loop_NTPase"/>
</dbReference>
<dbReference type="InterPro" id="IPR000212">
    <property type="entry name" value="DNA_helicase_UvrD/REP"/>
</dbReference>
<comment type="catalytic activity">
    <reaction evidence="10">
        <text>ATP + H2O = ADP + phosphate + H(+)</text>
        <dbReference type="Rhea" id="RHEA:13065"/>
        <dbReference type="ChEBI" id="CHEBI:15377"/>
        <dbReference type="ChEBI" id="CHEBI:15378"/>
        <dbReference type="ChEBI" id="CHEBI:30616"/>
        <dbReference type="ChEBI" id="CHEBI:43474"/>
        <dbReference type="ChEBI" id="CHEBI:456216"/>
        <dbReference type="EC" id="5.6.2.4"/>
    </reaction>
</comment>
<dbReference type="InterPro" id="IPR014017">
    <property type="entry name" value="DNA_helicase_UvrD-like_C"/>
</dbReference>
<comment type="similarity">
    <text evidence="1">Belongs to the helicase family. UvrD subfamily.</text>
</comment>
<keyword evidence="3 11" id="KW-0378">Hydrolase</keyword>
<dbReference type="PANTHER" id="PTHR11070">
    <property type="entry name" value="UVRD / RECB / PCRA DNA HELICASE FAMILY MEMBER"/>
    <property type="match status" value="1"/>
</dbReference>
<protein>
    <recommendedName>
        <fullName evidence="9">DNA 3'-5' helicase</fullName>
        <ecNumber evidence="9">5.6.2.4</ecNumber>
    </recommendedName>
</protein>
<keyword evidence="4 11" id="KW-0347">Helicase</keyword>
<evidence type="ECO:0000256" key="11">
    <source>
        <dbReference type="PROSITE-ProRule" id="PRU00560"/>
    </source>
</evidence>
<reference evidence="13 14" key="1">
    <citation type="submission" date="2019-08" db="EMBL/GenBank/DDBJ databases">
        <title>Calorimonas adulescens gen. nov., sp. nov., an anaerobic thermophilic bacterium from Sakhalin hot spring.</title>
        <authorList>
            <person name="Khomyakova M.A."/>
            <person name="Merkel A.Y."/>
            <person name="Novikov A."/>
            <person name="Bonch-Osmolovskaya E.A."/>
            <person name="Slobodkin A.I."/>
        </authorList>
    </citation>
    <scope>NUCLEOTIDE SEQUENCE [LARGE SCALE GENOMIC DNA]</scope>
    <source>
        <strain evidence="13 14">A05MB</strain>
    </source>
</reference>
<evidence type="ECO:0000256" key="8">
    <source>
        <dbReference type="ARBA" id="ARBA00034617"/>
    </source>
</evidence>
<dbReference type="InterPro" id="IPR013986">
    <property type="entry name" value="DExx_box_DNA_helicase_dom_sf"/>
</dbReference>
<dbReference type="PROSITE" id="PS51198">
    <property type="entry name" value="UVRD_HELICASE_ATP_BIND"/>
    <property type="match status" value="1"/>
</dbReference>
<dbReference type="GO" id="GO:0043138">
    <property type="term" value="F:3'-5' DNA helicase activity"/>
    <property type="evidence" value="ECO:0007669"/>
    <property type="project" value="UniProtKB-EC"/>
</dbReference>
<evidence type="ECO:0000256" key="9">
    <source>
        <dbReference type="ARBA" id="ARBA00034808"/>
    </source>
</evidence>
<name>A0A5D8QCA1_9THEO</name>
<evidence type="ECO:0000256" key="4">
    <source>
        <dbReference type="ARBA" id="ARBA00022806"/>
    </source>
</evidence>
<keyword evidence="14" id="KW-1185">Reference proteome</keyword>
<dbReference type="Gene3D" id="3.40.50.300">
    <property type="entry name" value="P-loop containing nucleotide triphosphate hydrolases"/>
    <property type="match status" value="3"/>
</dbReference>
<feature type="binding site" evidence="11">
    <location>
        <begin position="23"/>
        <end position="30"/>
    </location>
    <ligand>
        <name>ATP</name>
        <dbReference type="ChEBI" id="CHEBI:30616"/>
    </ligand>
</feature>
<dbReference type="AlphaFoldDB" id="A0A5D8QCA1"/>
<dbReference type="GO" id="GO:0003677">
    <property type="term" value="F:DNA binding"/>
    <property type="evidence" value="ECO:0007669"/>
    <property type="project" value="UniProtKB-KW"/>
</dbReference>
<dbReference type="Pfam" id="PF00580">
    <property type="entry name" value="UvrD-helicase"/>
    <property type="match status" value="1"/>
</dbReference>
<dbReference type="GO" id="GO:0033202">
    <property type="term" value="C:DNA helicase complex"/>
    <property type="evidence" value="ECO:0007669"/>
    <property type="project" value="TreeGrafter"/>
</dbReference>
<evidence type="ECO:0000313" key="13">
    <source>
        <dbReference type="EMBL" id="TZE82162.1"/>
    </source>
</evidence>
<evidence type="ECO:0000256" key="1">
    <source>
        <dbReference type="ARBA" id="ARBA00009922"/>
    </source>
</evidence>
<dbReference type="Pfam" id="PF13361">
    <property type="entry name" value="UvrD_C"/>
    <property type="match status" value="1"/>
</dbReference>
<comment type="caution">
    <text evidence="13">The sequence shown here is derived from an EMBL/GenBank/DDBJ whole genome shotgun (WGS) entry which is preliminary data.</text>
</comment>
<dbReference type="GO" id="GO:0005524">
    <property type="term" value="F:ATP binding"/>
    <property type="evidence" value="ECO:0007669"/>
    <property type="project" value="UniProtKB-UniRule"/>
</dbReference>
<evidence type="ECO:0000256" key="3">
    <source>
        <dbReference type="ARBA" id="ARBA00022801"/>
    </source>
</evidence>
<evidence type="ECO:0000259" key="12">
    <source>
        <dbReference type="PROSITE" id="PS51198"/>
    </source>
</evidence>
<evidence type="ECO:0000256" key="2">
    <source>
        <dbReference type="ARBA" id="ARBA00022741"/>
    </source>
</evidence>
<dbReference type="GO" id="GO:0005829">
    <property type="term" value="C:cytosol"/>
    <property type="evidence" value="ECO:0007669"/>
    <property type="project" value="TreeGrafter"/>
</dbReference>
<feature type="domain" description="UvrD-like helicase ATP-binding" evidence="12">
    <location>
        <begin position="2"/>
        <end position="310"/>
    </location>
</feature>
<keyword evidence="5 11" id="KW-0067">ATP-binding</keyword>
<proteinExistence type="inferred from homology"/>
<accession>A0A5D8QCA1</accession>
<sequence length="721" mass="83783">MKLRNDLKEFLTYYRGGRLAIPSVPGAGKTTLLSHLTAHIIETEADARVLIVTYMNSAVANFKQRIDSLLKEKGILVRNYDVMTLHSLASTIVKESPASLGLAKDYNILDELECINHLKTAFEAWLSTHEDIFYSKLLVRDFYTPKRIETIKKNFRESFIADVGRAISLFKGNNITSSDAMSYIHQLPEDSYLRWAFEIYSLYQDRLRLNGAVDFDDLILLAYRLLTSEHEILSKFQDRWNYFFEDEAQDSNMLQEKILELLSQKCGNLVRVGDPNQAILSTFTIADPKLFTEFINANDRKEIKTSGRSSIEVIRLANHLVECVKSLNEFESVRDSLEYQLIEPVADANFKNPENFKYGIRFYEYEDEDEELSHICSLAAKYIQLHPDKTCAVLLRTNNQVESMVEIFHNNGIKAVEVSSYPLEDLITRKIYYCLKFINRPERTDNLIDVLRYVLAPEIKDIHPLNMFIHRSRVEDILYPIDRIPVLPEDVGNEEKEIFYRAIETAKKLIEAGDMSIDKLIIYIMDLLRVTGESRAIGEAVAEEARKRLYDPGWRIEDVIDELASPKNKYNNLASVFYQKKGFEARPGEVMVLTYHKAKGLEWHNVFMGTVEARDFPLLLTHSFIGETWYLKEEERNPFSLIEAEFKSLMGENVDPDFKKQAKLNIISENLRLLYVGITRAKETLVITSHRNDRYDKPLDNMLFKKIFHEFIQEERLKWKI</sequence>
<comment type="catalytic activity">
    <reaction evidence="8">
        <text>Couples ATP hydrolysis with the unwinding of duplex DNA by translocating in the 3'-5' direction.</text>
        <dbReference type="EC" id="5.6.2.4"/>
    </reaction>
</comment>
<dbReference type="PANTHER" id="PTHR11070:SF2">
    <property type="entry name" value="ATP-DEPENDENT DNA HELICASE SRS2"/>
    <property type="match status" value="1"/>
</dbReference>
<dbReference type="EC" id="5.6.2.4" evidence="9"/>
<dbReference type="EMBL" id="VTPS01000008">
    <property type="protein sequence ID" value="TZE82162.1"/>
    <property type="molecule type" value="Genomic_DNA"/>
</dbReference>
<keyword evidence="2 11" id="KW-0547">Nucleotide-binding</keyword>
<evidence type="ECO:0000256" key="7">
    <source>
        <dbReference type="ARBA" id="ARBA00023235"/>
    </source>
</evidence>
<dbReference type="InterPro" id="IPR014016">
    <property type="entry name" value="UvrD-like_ATP-bd"/>
</dbReference>
<dbReference type="GO" id="GO:0000725">
    <property type="term" value="P:recombinational repair"/>
    <property type="evidence" value="ECO:0007669"/>
    <property type="project" value="TreeGrafter"/>
</dbReference>
<dbReference type="Proteomes" id="UP000322976">
    <property type="component" value="Unassembled WGS sequence"/>
</dbReference>
<dbReference type="Gene3D" id="1.10.10.160">
    <property type="match status" value="1"/>
</dbReference>
<evidence type="ECO:0000256" key="6">
    <source>
        <dbReference type="ARBA" id="ARBA00023125"/>
    </source>
</evidence>
<organism evidence="13 14">
    <name type="scientific">Calorimonas adulescens</name>
    <dbReference type="NCBI Taxonomy" id="2606906"/>
    <lineage>
        <taxon>Bacteria</taxon>
        <taxon>Bacillati</taxon>
        <taxon>Bacillota</taxon>
        <taxon>Clostridia</taxon>
        <taxon>Thermoanaerobacterales</taxon>
        <taxon>Thermoanaerobacteraceae</taxon>
        <taxon>Calorimonas</taxon>
    </lineage>
</organism>
<dbReference type="RefSeq" id="WP_149545179.1">
    <property type="nucleotide sequence ID" value="NZ_VTPS01000008.1"/>
</dbReference>